<dbReference type="Gene3D" id="3.90.1010.10">
    <property type="match status" value="1"/>
</dbReference>
<evidence type="ECO:0000313" key="2">
    <source>
        <dbReference type="EMBL" id="EQD53074.1"/>
    </source>
</evidence>
<dbReference type="SUPFAM" id="SSF82649">
    <property type="entry name" value="SufE/NifU"/>
    <property type="match status" value="1"/>
</dbReference>
<reference evidence="1" key="1">
    <citation type="submission" date="2013-08" db="EMBL/GenBank/DDBJ databases">
        <authorList>
            <person name="Mendez C."/>
            <person name="Richter M."/>
            <person name="Ferrer M."/>
            <person name="Sanchez J."/>
        </authorList>
    </citation>
    <scope>NUCLEOTIDE SEQUENCE</scope>
</reference>
<name>T1A6G1_9ZZZZ</name>
<reference evidence="1" key="2">
    <citation type="journal article" date="2014" name="ISME J.">
        <title>Microbial stratification in low pH oxic and suboxic macroscopic growths along an acid mine drainage.</title>
        <authorList>
            <person name="Mendez-Garcia C."/>
            <person name="Mesa V."/>
            <person name="Sprenger R.R."/>
            <person name="Richter M."/>
            <person name="Diez M.S."/>
            <person name="Solano J."/>
            <person name="Bargiela R."/>
            <person name="Golyshina O.V."/>
            <person name="Manteca A."/>
            <person name="Ramos J.L."/>
            <person name="Gallego J.R."/>
            <person name="Llorente I."/>
            <person name="Martins Dos Santos V.A."/>
            <person name="Jensen O.N."/>
            <person name="Pelaez A.I."/>
            <person name="Sanchez J."/>
            <person name="Ferrer M."/>
        </authorList>
    </citation>
    <scope>NUCLEOTIDE SEQUENCE</scope>
</reference>
<proteinExistence type="predicted"/>
<dbReference type="EMBL" id="AUZZ01004476">
    <property type="protein sequence ID" value="EQD53074.1"/>
    <property type="molecule type" value="Genomic_DNA"/>
</dbReference>
<sequence length="146" mass="16207">MSGERRAVALLSEEEDVPSARFERWARDMRRTGGFEPGLPNVREGASGGLEQGSEIEFLLKIRDGVIERARYRYRGGPWTGAACAYYADWLEGRPARADAVPPGRVVAEFLGYPRVRYDEALLVEDAIIQALGNEDRNECRTSGGS</sequence>
<protein>
    <submittedName>
        <fullName evidence="1">Scaffold protein</fullName>
    </submittedName>
</protein>
<organism evidence="1">
    <name type="scientific">mine drainage metagenome</name>
    <dbReference type="NCBI Taxonomy" id="410659"/>
    <lineage>
        <taxon>unclassified sequences</taxon>
        <taxon>metagenomes</taxon>
        <taxon>ecological metagenomes</taxon>
    </lineage>
</organism>
<comment type="caution">
    <text evidence="1">The sequence shown here is derived from an EMBL/GenBank/DDBJ whole genome shotgun (WGS) entry which is preliminary data.</text>
</comment>
<dbReference type="AlphaFoldDB" id="T1A6G1"/>
<gene>
    <name evidence="1" type="ORF">B1B_10712</name>
    <name evidence="2" type="ORF">B2A_06340</name>
</gene>
<dbReference type="EMBL" id="AUZY01006963">
    <property type="protein sequence ID" value="EQD52478.1"/>
    <property type="molecule type" value="Genomic_DNA"/>
</dbReference>
<accession>T1A6G1</accession>
<evidence type="ECO:0000313" key="1">
    <source>
        <dbReference type="EMBL" id="EQD52478.1"/>
    </source>
</evidence>